<dbReference type="InterPro" id="IPR045175">
    <property type="entry name" value="M28_fam"/>
</dbReference>
<evidence type="ECO:0000313" key="17">
    <source>
        <dbReference type="Proteomes" id="UP001497392"/>
    </source>
</evidence>
<name>A0ABP1FR48_9CHLO</name>
<proteinExistence type="predicted"/>
<keyword evidence="9 14" id="KW-1133">Transmembrane helix</keyword>
<evidence type="ECO:0000256" key="8">
    <source>
        <dbReference type="ARBA" id="ARBA00022833"/>
    </source>
</evidence>
<evidence type="ECO:0000256" key="12">
    <source>
        <dbReference type="ARBA" id="ARBA00023180"/>
    </source>
</evidence>
<comment type="caution">
    <text evidence="16">The sequence shown here is derived from an EMBL/GenBank/DDBJ whole genome shotgun (WGS) entry which is preliminary data.</text>
</comment>
<evidence type="ECO:0000256" key="5">
    <source>
        <dbReference type="ARBA" id="ARBA00022723"/>
    </source>
</evidence>
<feature type="transmembrane region" description="Helical" evidence="14">
    <location>
        <begin position="555"/>
        <end position="579"/>
    </location>
</feature>
<keyword evidence="11 14" id="KW-0472">Membrane</keyword>
<dbReference type="PANTHER" id="PTHR12147:SF22">
    <property type="entry name" value="ENDOPLASMIC RETICULUM METALLOPEPTIDASE 1"/>
    <property type="match status" value="1"/>
</dbReference>
<organism evidence="16 17">
    <name type="scientific">Coccomyxa viridis</name>
    <dbReference type="NCBI Taxonomy" id="1274662"/>
    <lineage>
        <taxon>Eukaryota</taxon>
        <taxon>Viridiplantae</taxon>
        <taxon>Chlorophyta</taxon>
        <taxon>core chlorophytes</taxon>
        <taxon>Trebouxiophyceae</taxon>
        <taxon>Trebouxiophyceae incertae sedis</taxon>
        <taxon>Coccomyxaceae</taxon>
        <taxon>Coccomyxa</taxon>
    </lineage>
</organism>
<evidence type="ECO:0000256" key="6">
    <source>
        <dbReference type="ARBA" id="ARBA00022801"/>
    </source>
</evidence>
<evidence type="ECO:0000256" key="14">
    <source>
        <dbReference type="SAM" id="Phobius"/>
    </source>
</evidence>
<comment type="subcellular location">
    <subcellularLocation>
        <location evidence="2">Endoplasmic reticulum membrane</location>
        <topology evidence="2">Multi-pass membrane protein</topology>
    </subcellularLocation>
</comment>
<accession>A0ABP1FR48</accession>
<keyword evidence="17" id="KW-1185">Reference proteome</keyword>
<dbReference type="EMBL" id="CAXHTA020000004">
    <property type="protein sequence ID" value="CAL5220618.1"/>
    <property type="molecule type" value="Genomic_DNA"/>
</dbReference>
<dbReference type="InterPro" id="IPR048024">
    <property type="entry name" value="Fxna-like_M28_dom"/>
</dbReference>
<evidence type="ECO:0000313" key="16">
    <source>
        <dbReference type="EMBL" id="CAL5220618.1"/>
    </source>
</evidence>
<dbReference type="CDD" id="cd03875">
    <property type="entry name" value="M28_Fxna_like"/>
    <property type="match status" value="1"/>
</dbReference>
<keyword evidence="10" id="KW-0482">Metalloprotease</keyword>
<evidence type="ECO:0000256" key="1">
    <source>
        <dbReference type="ARBA" id="ARBA00001947"/>
    </source>
</evidence>
<keyword evidence="12" id="KW-0325">Glycoprotein</keyword>
<keyword evidence="4 14" id="KW-0812">Transmembrane</keyword>
<dbReference type="InterPro" id="IPR007484">
    <property type="entry name" value="Peptidase_M28"/>
</dbReference>
<evidence type="ECO:0000256" key="11">
    <source>
        <dbReference type="ARBA" id="ARBA00023136"/>
    </source>
</evidence>
<evidence type="ECO:0000256" key="7">
    <source>
        <dbReference type="ARBA" id="ARBA00022824"/>
    </source>
</evidence>
<feature type="transmembrane region" description="Helical" evidence="14">
    <location>
        <begin position="49"/>
        <end position="70"/>
    </location>
</feature>
<dbReference type="PANTHER" id="PTHR12147">
    <property type="entry name" value="METALLOPEPTIDASE M28 FAMILY MEMBER"/>
    <property type="match status" value="1"/>
</dbReference>
<comment type="cofactor">
    <cofactor evidence="1">
        <name>Zn(2+)</name>
        <dbReference type="ChEBI" id="CHEBI:29105"/>
    </cofactor>
</comment>
<sequence>MRRRIAADTNGATGSIPADQREYPNGGVDAGFSTAPKKHSSSNGASSTLQTLTIVVSFVVLGVAIGWATFWTPQPLGYDAPAHVFSEGRAMDTVKKLSEDIGIRLVGTPELDEAAHYLIARAHELKRMAERDRPDLLVEVDVEEVSGALNLLFMGTPITNTYRNLTNIILRVSPKRALAQPAVLINAHFDSSFGSPGASDCAGCVGVALEVARVAIASRDMQLPVPLMLLLNGGEETVLTAAHGFMQSSKWADQVGVFINLESTGPGGPDVLFQHTGAWTLEAYGKGAKYPHGSVFAQDFFETRLLSMDTDFRVLSASHLGKLPGIDIAQVFDGAAYHTHLDNMQRLRKGTLQMLGENVVGTVLEMGRQIRQQASEQLPAGDAEGSVFLDILGGKMVRYPMRTGRWLHAMALPIALLAAYALPRQKGGSSRWAACGKGVGLWAASTLAGIALPALLGGLRVLLTGRPIAWFGRPVLAFAMYLPAAFAGVLLPYALSLRPPNQAAGVHGAALAHAALAAVMSLFGLKSGFAFALWAMAGVAGLLCPKEVSARTRLLWTLGTAVPALLSVATFGTLPIFVMEHISLSGKGEGPLGSAAADVAVGVLFGLAATILIGHLRVVLAHAVWPHIWQYIAGLLLVSTLCAAALSHPPHPYTAEFPKRILLEHLARCDNSSQDNRWIVGTLDVIPVEIALPDGLGTPESDHPIDWQALYPIGKVTQGVAFQAPTPDLATFQPEGMRIEMLKAEALPGSKGLTRLHLEMRLPCPVWGAMNVTGPVKAWSLAAEPPEGFVEGARVARISGNEGMQLWPFWLDVEGDWKGNIRIELSVIRHEQTPAIMDFRAKLPQWTTCAAFTVFQKSFQF</sequence>
<feature type="transmembrane region" description="Helical" evidence="14">
    <location>
        <begin position="475"/>
        <end position="495"/>
    </location>
</feature>
<dbReference type="SUPFAM" id="SSF53187">
    <property type="entry name" value="Zn-dependent exopeptidases"/>
    <property type="match status" value="1"/>
</dbReference>
<keyword evidence="7" id="KW-0256">Endoplasmic reticulum</keyword>
<feature type="transmembrane region" description="Helical" evidence="14">
    <location>
        <begin position="405"/>
        <end position="422"/>
    </location>
</feature>
<feature type="transmembrane region" description="Helical" evidence="14">
    <location>
        <begin position="599"/>
        <end position="616"/>
    </location>
</feature>
<dbReference type="Pfam" id="PF04389">
    <property type="entry name" value="Peptidase_M28"/>
    <property type="match status" value="1"/>
</dbReference>
<evidence type="ECO:0000259" key="15">
    <source>
        <dbReference type="Pfam" id="PF04389"/>
    </source>
</evidence>
<protein>
    <submittedName>
        <fullName evidence="16">G2660 protein</fullName>
    </submittedName>
</protein>
<keyword evidence="3" id="KW-0645">Protease</keyword>
<feature type="transmembrane region" description="Helical" evidence="14">
    <location>
        <begin position="628"/>
        <end position="646"/>
    </location>
</feature>
<dbReference type="Gene3D" id="3.40.630.10">
    <property type="entry name" value="Zn peptidases"/>
    <property type="match status" value="1"/>
</dbReference>
<keyword evidence="8" id="KW-0862">Zinc</keyword>
<gene>
    <name evidence="16" type="primary">g2660</name>
    <name evidence="16" type="ORF">VP750_LOCUS2277</name>
</gene>
<feature type="region of interest" description="Disordered" evidence="13">
    <location>
        <begin position="1"/>
        <end position="45"/>
    </location>
</feature>
<feature type="transmembrane region" description="Helical" evidence="14">
    <location>
        <begin position="515"/>
        <end position="543"/>
    </location>
</feature>
<feature type="domain" description="Peptidase M28" evidence="15">
    <location>
        <begin position="167"/>
        <end position="361"/>
    </location>
</feature>
<evidence type="ECO:0000256" key="2">
    <source>
        <dbReference type="ARBA" id="ARBA00004477"/>
    </source>
</evidence>
<keyword evidence="5" id="KW-0479">Metal-binding</keyword>
<evidence type="ECO:0000256" key="3">
    <source>
        <dbReference type="ARBA" id="ARBA00022670"/>
    </source>
</evidence>
<feature type="transmembrane region" description="Helical" evidence="14">
    <location>
        <begin position="442"/>
        <end position="463"/>
    </location>
</feature>
<evidence type="ECO:0000256" key="9">
    <source>
        <dbReference type="ARBA" id="ARBA00022989"/>
    </source>
</evidence>
<evidence type="ECO:0000256" key="10">
    <source>
        <dbReference type="ARBA" id="ARBA00023049"/>
    </source>
</evidence>
<evidence type="ECO:0000256" key="4">
    <source>
        <dbReference type="ARBA" id="ARBA00022692"/>
    </source>
</evidence>
<evidence type="ECO:0000256" key="13">
    <source>
        <dbReference type="SAM" id="MobiDB-lite"/>
    </source>
</evidence>
<reference evidence="16 17" key="1">
    <citation type="submission" date="2024-06" db="EMBL/GenBank/DDBJ databases">
        <authorList>
            <person name="Kraege A."/>
            <person name="Thomma B."/>
        </authorList>
    </citation>
    <scope>NUCLEOTIDE SEQUENCE [LARGE SCALE GENOMIC DNA]</scope>
</reference>
<dbReference type="Proteomes" id="UP001497392">
    <property type="component" value="Unassembled WGS sequence"/>
</dbReference>
<keyword evidence="6" id="KW-0378">Hydrolase</keyword>